<dbReference type="GO" id="GO:0005886">
    <property type="term" value="C:plasma membrane"/>
    <property type="evidence" value="ECO:0007669"/>
    <property type="project" value="UniProtKB-SubCell"/>
</dbReference>
<keyword evidence="2" id="KW-0813">Transport</keyword>
<feature type="transmembrane region" description="Helical" evidence="7">
    <location>
        <begin position="391"/>
        <end position="409"/>
    </location>
</feature>
<dbReference type="STRING" id="1675527.AIOL_003594"/>
<dbReference type="PROSITE" id="PS50850">
    <property type="entry name" value="MFS"/>
    <property type="match status" value="1"/>
</dbReference>
<dbReference type="PANTHER" id="PTHR23513">
    <property type="entry name" value="INTEGRAL MEMBRANE EFFLUX PROTEIN-RELATED"/>
    <property type="match status" value="1"/>
</dbReference>
<evidence type="ECO:0000256" key="7">
    <source>
        <dbReference type="SAM" id="Phobius"/>
    </source>
</evidence>
<feature type="transmembrane region" description="Helical" evidence="7">
    <location>
        <begin position="295"/>
        <end position="313"/>
    </location>
</feature>
<evidence type="ECO:0000256" key="4">
    <source>
        <dbReference type="ARBA" id="ARBA00022692"/>
    </source>
</evidence>
<keyword evidence="5 7" id="KW-1133">Transmembrane helix</keyword>
<feature type="transmembrane region" description="Helical" evidence="7">
    <location>
        <begin position="74"/>
        <end position="96"/>
    </location>
</feature>
<evidence type="ECO:0000256" key="6">
    <source>
        <dbReference type="ARBA" id="ARBA00023136"/>
    </source>
</evidence>
<dbReference type="Pfam" id="PF05977">
    <property type="entry name" value="MFS_3"/>
    <property type="match status" value="1"/>
</dbReference>
<comment type="caution">
    <text evidence="9">The sequence shown here is derived from an EMBL/GenBank/DDBJ whole genome shotgun (WGS) entry which is preliminary data.</text>
</comment>
<dbReference type="EMBL" id="LFTY01000002">
    <property type="protein sequence ID" value="KMW58616.1"/>
    <property type="molecule type" value="Genomic_DNA"/>
</dbReference>
<keyword evidence="4 7" id="KW-0812">Transmembrane</keyword>
<gene>
    <name evidence="9" type="ORF">AIOL_003594</name>
</gene>
<keyword evidence="6 7" id="KW-0472">Membrane</keyword>
<dbReference type="GO" id="GO:0022857">
    <property type="term" value="F:transmembrane transporter activity"/>
    <property type="evidence" value="ECO:0007669"/>
    <property type="project" value="InterPro"/>
</dbReference>
<keyword evidence="10" id="KW-1185">Reference proteome</keyword>
<name>A0A0J9E7E9_9RHOB</name>
<dbReference type="PATRIC" id="fig|1675527.3.peg.3763"/>
<evidence type="ECO:0000313" key="10">
    <source>
        <dbReference type="Proteomes" id="UP000037178"/>
    </source>
</evidence>
<evidence type="ECO:0000256" key="1">
    <source>
        <dbReference type="ARBA" id="ARBA00004651"/>
    </source>
</evidence>
<protein>
    <submittedName>
        <fullName evidence="9">Major facilitator superfamily MFS_1</fullName>
    </submittedName>
</protein>
<dbReference type="Proteomes" id="UP000037178">
    <property type="component" value="Unassembled WGS sequence"/>
</dbReference>
<feature type="transmembrane region" description="Helical" evidence="7">
    <location>
        <begin position="359"/>
        <end position="379"/>
    </location>
</feature>
<reference evidence="9 10" key="1">
    <citation type="submission" date="2015-06" db="EMBL/GenBank/DDBJ databases">
        <title>Draft genome sequence of an Alphaproteobacteria species associated to the Mediterranean sponge Oscarella lobularis.</title>
        <authorList>
            <person name="Jourda C."/>
            <person name="Santini S."/>
            <person name="Claverie J.-M."/>
        </authorList>
    </citation>
    <scope>NUCLEOTIDE SEQUENCE [LARGE SCALE GENOMIC DNA]</scope>
    <source>
        <strain evidence="9">IGS</strain>
    </source>
</reference>
<dbReference type="RefSeq" id="WP_049644205.1">
    <property type="nucleotide sequence ID" value="NZ_LFTY01000002.1"/>
</dbReference>
<organism evidence="9 10">
    <name type="scientific">Candidatus Rhodobacter oscarellae</name>
    <dbReference type="NCBI Taxonomy" id="1675527"/>
    <lineage>
        <taxon>Bacteria</taxon>
        <taxon>Pseudomonadati</taxon>
        <taxon>Pseudomonadota</taxon>
        <taxon>Alphaproteobacteria</taxon>
        <taxon>Rhodobacterales</taxon>
        <taxon>Rhodobacter group</taxon>
        <taxon>Rhodobacter</taxon>
    </lineage>
</organism>
<proteinExistence type="predicted"/>
<evidence type="ECO:0000256" key="5">
    <source>
        <dbReference type="ARBA" id="ARBA00022989"/>
    </source>
</evidence>
<dbReference type="PANTHER" id="PTHR23513:SF11">
    <property type="entry name" value="STAPHYLOFERRIN A TRANSPORTER"/>
    <property type="match status" value="1"/>
</dbReference>
<dbReference type="CDD" id="cd06173">
    <property type="entry name" value="MFS_MefA_like"/>
    <property type="match status" value="1"/>
</dbReference>
<feature type="transmembrane region" description="Helical" evidence="7">
    <location>
        <begin position="108"/>
        <end position="128"/>
    </location>
</feature>
<dbReference type="OrthoDB" id="145388at2"/>
<dbReference type="SUPFAM" id="SSF103473">
    <property type="entry name" value="MFS general substrate transporter"/>
    <property type="match status" value="1"/>
</dbReference>
<keyword evidence="3" id="KW-1003">Cell membrane</keyword>
<dbReference type="InterPro" id="IPR020846">
    <property type="entry name" value="MFS_dom"/>
</dbReference>
<feature type="transmembrane region" description="Helical" evidence="7">
    <location>
        <begin position="265"/>
        <end position="283"/>
    </location>
</feature>
<feature type="transmembrane region" description="Helical" evidence="7">
    <location>
        <begin position="229"/>
        <end position="253"/>
    </location>
</feature>
<feature type="domain" description="Major facilitator superfamily (MFS) profile" evidence="8">
    <location>
        <begin position="229"/>
        <end position="415"/>
    </location>
</feature>
<dbReference type="InterPro" id="IPR036259">
    <property type="entry name" value="MFS_trans_sf"/>
</dbReference>
<comment type="subcellular location">
    <subcellularLocation>
        <location evidence="1">Cell membrane</location>
        <topology evidence="1">Multi-pass membrane protein</topology>
    </subcellularLocation>
</comment>
<dbReference type="Gene3D" id="1.20.1250.20">
    <property type="entry name" value="MFS general substrate transporter like domains"/>
    <property type="match status" value="1"/>
</dbReference>
<evidence type="ECO:0000256" key="3">
    <source>
        <dbReference type="ARBA" id="ARBA00022475"/>
    </source>
</evidence>
<feature type="transmembrane region" description="Helical" evidence="7">
    <location>
        <begin position="319"/>
        <end position="338"/>
    </location>
</feature>
<sequence length="415" mass="44305">MLLTRNRNFRLFFSAAGVSNLGDGISALAFPWLATLITRDPVLIGAVAAAQRLPWLLFSLPAGVVTDRVDRRKLIIWADALRMFLTLAVVGLVLTAPDLPMADTDAGAARLIAGLCALAFLLGVAEVFRDNTAQTALPQLVDKKDLETANGQLWSIEQIMGQFIGPPVAGFLIAVSVPLPFLIDAATFGVAACLIWAVTLRQVVLAPPEGGFWQQFAQGARWMRAHRTILTFAIMLSVLNFVTFGNMAVLVLFSQEVLGLQATGHGLLLTVSAAGAVAGGLLGPRVARALGSRPTILAALAMFVTAFLAVALAPNAIMAALALAWMWFWGMVWNIVTVSLRQRVIPPALLGRVNAIYRFFGWGSIPLGALSAGLLVAWAEPSLGREVALRLPYLVGAVVAVALLVFAVLRLRIEE</sequence>
<dbReference type="InterPro" id="IPR010290">
    <property type="entry name" value="TM_effector"/>
</dbReference>
<dbReference type="AlphaFoldDB" id="A0A0J9E7E9"/>
<evidence type="ECO:0000313" key="9">
    <source>
        <dbReference type="EMBL" id="KMW58616.1"/>
    </source>
</evidence>
<accession>A0A0J9E7E9</accession>
<evidence type="ECO:0000256" key="2">
    <source>
        <dbReference type="ARBA" id="ARBA00022448"/>
    </source>
</evidence>
<evidence type="ECO:0000259" key="8">
    <source>
        <dbReference type="PROSITE" id="PS50850"/>
    </source>
</evidence>